<dbReference type="InterPro" id="IPR001810">
    <property type="entry name" value="F-box_dom"/>
</dbReference>
<proteinExistence type="predicted"/>
<protein>
    <recommendedName>
        <fullName evidence="2">F-box domain-containing protein</fullName>
    </recommendedName>
</protein>
<evidence type="ECO:0000313" key="4">
    <source>
        <dbReference type="Proteomes" id="UP000070501"/>
    </source>
</evidence>
<dbReference type="CDD" id="cd09917">
    <property type="entry name" value="F-box_SF"/>
    <property type="match status" value="1"/>
</dbReference>
<dbReference type="STRING" id="196109.A0A136IT70"/>
<dbReference type="PROSITE" id="PS50181">
    <property type="entry name" value="FBOX"/>
    <property type="match status" value="1"/>
</dbReference>
<evidence type="ECO:0000256" key="1">
    <source>
        <dbReference type="SAM" id="MobiDB-lite"/>
    </source>
</evidence>
<dbReference type="EMBL" id="KQ964259">
    <property type="protein sequence ID" value="KXJ88170.1"/>
    <property type="molecule type" value="Genomic_DNA"/>
</dbReference>
<dbReference type="Proteomes" id="UP000070501">
    <property type="component" value="Unassembled WGS sequence"/>
</dbReference>
<name>A0A136IT70_9PEZI</name>
<accession>A0A136IT70</accession>
<dbReference type="Pfam" id="PF12937">
    <property type="entry name" value="F-box-like"/>
    <property type="match status" value="1"/>
</dbReference>
<dbReference type="SUPFAM" id="SSF81383">
    <property type="entry name" value="F-box domain"/>
    <property type="match status" value="1"/>
</dbReference>
<evidence type="ECO:0000313" key="3">
    <source>
        <dbReference type="EMBL" id="KXJ88170.1"/>
    </source>
</evidence>
<sequence length="309" mass="34504">MEQLRPSLGALPNEILIQILAHFPTRQVLALATLSHRFHDLVGRLHYSRLVEASSLRDHVLVLECYHPSVKIMTPTLQCEYLGTDKIDDIGRDASLTKLKSLYSRFRPRGPPREDRASAWRNRRFSATSMSSTSTPVDEDGDDDGRDLSHDLFLDSGELFSQLCTQTSIIKVDPKRKLFLSIASVTEGVIRVWREWLQVQSQLSSATPATTPAQPSTSTVLAKRSADDKHSVILWTDVLTENVGIKFRVVEKEVKDAPVLVGPNDEPPVAYTLEYEELLVRTNALLLSLERSLAQQVTHAGNAVVIASR</sequence>
<dbReference type="OrthoDB" id="9981546at2759"/>
<feature type="region of interest" description="Disordered" evidence="1">
    <location>
        <begin position="107"/>
        <end position="146"/>
    </location>
</feature>
<dbReference type="InParanoid" id="A0A136IT70"/>
<reference evidence="4" key="1">
    <citation type="submission" date="2016-02" db="EMBL/GenBank/DDBJ databases">
        <title>Draft genome sequence of Microdochium bolleyi, a fungal endophyte of beachgrass.</title>
        <authorList>
            <consortium name="DOE Joint Genome Institute"/>
            <person name="David A.S."/>
            <person name="May G."/>
            <person name="Haridas S."/>
            <person name="Lim J."/>
            <person name="Wang M."/>
            <person name="Labutti K."/>
            <person name="Lipzen A."/>
            <person name="Barry K."/>
            <person name="Grigoriev I.V."/>
        </authorList>
    </citation>
    <scope>NUCLEOTIDE SEQUENCE [LARGE SCALE GENOMIC DNA]</scope>
    <source>
        <strain evidence="4">J235TASD1</strain>
    </source>
</reference>
<organism evidence="3 4">
    <name type="scientific">Microdochium bolleyi</name>
    <dbReference type="NCBI Taxonomy" id="196109"/>
    <lineage>
        <taxon>Eukaryota</taxon>
        <taxon>Fungi</taxon>
        <taxon>Dikarya</taxon>
        <taxon>Ascomycota</taxon>
        <taxon>Pezizomycotina</taxon>
        <taxon>Sordariomycetes</taxon>
        <taxon>Xylariomycetidae</taxon>
        <taxon>Xylariales</taxon>
        <taxon>Microdochiaceae</taxon>
        <taxon>Microdochium</taxon>
    </lineage>
</organism>
<feature type="compositionally biased region" description="Polar residues" evidence="1">
    <location>
        <begin position="125"/>
        <end position="136"/>
    </location>
</feature>
<keyword evidence="4" id="KW-1185">Reference proteome</keyword>
<feature type="domain" description="F-box" evidence="2">
    <location>
        <begin position="5"/>
        <end position="50"/>
    </location>
</feature>
<gene>
    <name evidence="3" type="ORF">Micbo1qcDRAFT_166810</name>
</gene>
<dbReference type="InterPro" id="IPR036047">
    <property type="entry name" value="F-box-like_dom_sf"/>
</dbReference>
<dbReference type="AlphaFoldDB" id="A0A136IT70"/>
<evidence type="ECO:0000259" key="2">
    <source>
        <dbReference type="PROSITE" id="PS50181"/>
    </source>
</evidence>